<dbReference type="InterPro" id="IPR037479">
    <property type="entry name" value="Tauto_MSAD"/>
</dbReference>
<dbReference type="OrthoDB" id="9804765at2"/>
<dbReference type="RefSeq" id="WP_106702458.1">
    <property type="nucleotide sequence ID" value="NZ_CP027666.1"/>
</dbReference>
<proteinExistence type="predicted"/>
<dbReference type="InterPro" id="IPR014347">
    <property type="entry name" value="Tautomerase/MIF_sf"/>
</dbReference>
<sequence>MPLAKIEVRRSRPPEEVQGLMEAVYQALRTALKVPQDDRQIRYVEHRPEHFSVPATKSENYTYVEIVMFPGRSLAAKRQLYQEIVTRFQALGIDPQDVLIVLQEPPLSNWGLQGGQPASEVDLGFELDV</sequence>
<dbReference type="Proteomes" id="UP000239709">
    <property type="component" value="Chromosome"/>
</dbReference>
<evidence type="ECO:0000313" key="2">
    <source>
        <dbReference type="Proteomes" id="UP000239709"/>
    </source>
</evidence>
<organism evidence="1 2">
    <name type="scientific">Ottowia oryzae</name>
    <dbReference type="NCBI Taxonomy" id="2109914"/>
    <lineage>
        <taxon>Bacteria</taxon>
        <taxon>Pseudomonadati</taxon>
        <taxon>Pseudomonadota</taxon>
        <taxon>Betaproteobacteria</taxon>
        <taxon>Burkholderiales</taxon>
        <taxon>Comamonadaceae</taxon>
        <taxon>Ottowia</taxon>
    </lineage>
</organism>
<evidence type="ECO:0000313" key="1">
    <source>
        <dbReference type="EMBL" id="AVO33902.1"/>
    </source>
</evidence>
<reference evidence="1 2" key="1">
    <citation type="submission" date="2018-03" db="EMBL/GenBank/DDBJ databases">
        <title>Genome sequencing of Ottowia sp.</title>
        <authorList>
            <person name="Kim S.-J."/>
            <person name="Heo J."/>
            <person name="Kwon S.-W."/>
        </authorList>
    </citation>
    <scope>NUCLEOTIDE SEQUENCE [LARGE SCALE GENOMIC DNA]</scope>
    <source>
        <strain evidence="1 2">KADR8-3</strain>
    </source>
</reference>
<dbReference type="Gene3D" id="3.30.429.10">
    <property type="entry name" value="Macrophage Migration Inhibitory Factor"/>
    <property type="match status" value="1"/>
</dbReference>
<dbReference type="EMBL" id="CP027666">
    <property type="protein sequence ID" value="AVO33902.1"/>
    <property type="molecule type" value="Genomic_DNA"/>
</dbReference>
<name>A0A2S0MDC6_9BURK</name>
<dbReference type="AlphaFoldDB" id="A0A2S0MDC6"/>
<dbReference type="PANTHER" id="PTHR38460">
    <property type="entry name" value="TAUTOMERASE YOLI-RELATED"/>
    <property type="match status" value="1"/>
</dbReference>
<dbReference type="PANTHER" id="PTHR38460:SF1">
    <property type="entry name" value="TAUTOMERASE YOLI-RELATED"/>
    <property type="match status" value="1"/>
</dbReference>
<protein>
    <submittedName>
        <fullName evidence="1">Tautomerase family protein</fullName>
    </submittedName>
</protein>
<dbReference type="SUPFAM" id="SSF55331">
    <property type="entry name" value="Tautomerase/MIF"/>
    <property type="match status" value="1"/>
</dbReference>
<dbReference type="KEGG" id="otk:C6570_06290"/>
<gene>
    <name evidence="1" type="ORF">C6570_06290</name>
</gene>
<accession>A0A2S0MDC6</accession>
<keyword evidence="2" id="KW-1185">Reference proteome</keyword>
<dbReference type="Pfam" id="PF14552">
    <property type="entry name" value="Tautomerase_2"/>
    <property type="match status" value="1"/>
</dbReference>